<dbReference type="OrthoDB" id="2883716at2"/>
<evidence type="ECO:0000313" key="3">
    <source>
        <dbReference type="Proteomes" id="UP000228754"/>
    </source>
</evidence>
<feature type="transmembrane region" description="Helical" evidence="1">
    <location>
        <begin position="7"/>
        <end position="31"/>
    </location>
</feature>
<keyword evidence="1" id="KW-0812">Transmembrane</keyword>
<comment type="caution">
    <text evidence="2">The sequence shown here is derived from an EMBL/GenBank/DDBJ whole genome shotgun (WGS) entry which is preliminary data.</text>
</comment>
<proteinExistence type="predicted"/>
<feature type="transmembrane region" description="Helical" evidence="1">
    <location>
        <begin position="51"/>
        <end position="71"/>
    </location>
</feature>
<evidence type="ECO:0000256" key="1">
    <source>
        <dbReference type="SAM" id="Phobius"/>
    </source>
</evidence>
<reference evidence="2 3" key="1">
    <citation type="submission" date="2017-06" db="EMBL/GenBank/DDBJ databases">
        <title>Draft Genome Sequence of Bacillus sp Strain 36R Isolated from saline sediment at Atanasia, Sonora, Mexico.</title>
        <authorList>
            <person name="Sanchez Diaz R."/>
            <person name="Quiroz Macias M.E."/>
            <person name="Ibarra Gamez J.C."/>
            <person name="Enciso Ibarra J."/>
            <person name="Gomez Gil B."/>
            <person name="Galaviz Silva L."/>
        </authorList>
    </citation>
    <scope>NUCLEOTIDE SEQUENCE [LARGE SCALE GENOMIC DNA]</scope>
    <source>
        <strain evidence="2 3">36R_ATNSAL</strain>
    </source>
</reference>
<accession>A0A2A5ISV3</accession>
<evidence type="ECO:0000313" key="2">
    <source>
        <dbReference type="EMBL" id="PCK20196.1"/>
    </source>
</evidence>
<name>A0A2A5ISV3_BACPU</name>
<protein>
    <submittedName>
        <fullName evidence="2">Uncharacterized protein</fullName>
    </submittedName>
</protein>
<dbReference type="Proteomes" id="UP000228754">
    <property type="component" value="Unassembled WGS sequence"/>
</dbReference>
<dbReference type="AlphaFoldDB" id="A0A2A5ISV3"/>
<dbReference type="EMBL" id="NKHG01000101">
    <property type="protein sequence ID" value="PCK20196.1"/>
    <property type="molecule type" value="Genomic_DNA"/>
</dbReference>
<dbReference type="Pfam" id="PF26135">
    <property type="entry name" value="YuzI"/>
    <property type="match status" value="1"/>
</dbReference>
<keyword evidence="1" id="KW-0472">Membrane</keyword>
<gene>
    <name evidence="2" type="ORF">CEY02_14430</name>
</gene>
<sequence length="74" mass="8495">MSFVQKTVLLFIGAHFLSSAVILLVFDLNAVNHFMDDFSWLRFFQDLYGTVTFYTACLGLFFFFIGAVIPLKKT</sequence>
<dbReference type="InterPro" id="IPR058887">
    <property type="entry name" value="YuzI-like"/>
</dbReference>
<organism evidence="2 3">
    <name type="scientific">Bacillus pumilus</name>
    <name type="common">Bacillus mesentericus</name>
    <dbReference type="NCBI Taxonomy" id="1408"/>
    <lineage>
        <taxon>Bacteria</taxon>
        <taxon>Bacillati</taxon>
        <taxon>Bacillota</taxon>
        <taxon>Bacilli</taxon>
        <taxon>Bacillales</taxon>
        <taxon>Bacillaceae</taxon>
        <taxon>Bacillus</taxon>
    </lineage>
</organism>
<keyword evidence="1" id="KW-1133">Transmembrane helix</keyword>